<dbReference type="Proteomes" id="UP000003163">
    <property type="component" value="Unassembled WGS sequence"/>
</dbReference>
<sequence>MYPQTLGRAKKMVEHLENKKYTIHNIPLLEDIHTIEEQIIDDKLNIHDAYDLLNLYSAREKAEGVSFFNEKLKILDIIENVLQFENESKRERNKVYKLALYIEALIKVKTLRIRDVKESFSALGVNLHDESANIMSLNREITKIFKYFEFVSEKGNKKSSFMDFDISKLKKESEEIVERIKITLENLFKFLHWYNEISKEIQIDSEAVNNYTNMINEMFASTKHPLATSLKGFYMLYNNDIDKAKFSFGIGSNNITKLGKDICSLIGENVYFHSKFPKVNFLTRVKMEKEKNSSEMVLLQNEAEKDENLREINAYLFGSFEIFSIQTVLRDIENINCVLFEVKNLLEFSQKAESLMNNRFQVYNDIIENNNKDLSGEEKNILGLKNIDFIEKNDREDSKRFCSEKNVLIEKTGFSDYRTFFEEIAKLKNCYESKFNETCYNTIKTIENYGKVFDVNAFTSKMNFFVGQIYHLNREYSKAITYYKKSNEKEAFLFYSQLTNDISILNNNKLDKSMDYINIVNYIALVHNLYEKISLQPDIDFHTFYAAKKSEIWYGTALIKYFNLLDEKNVDRNVVINNLVYFYYKTLCNDEKEIIFRFYSLLKEKYPQDDFKHPPHMKTNIIYDDERSALMDVKEDFNSKIIYINAFFYAELEKLSDKCSLYNMSFFVPRKNALKLFESLNTVSTSKDVSESKFPIKDDLVCSQDSDKSISFNCIPNTFSKQLEETINIRILYLKTILKSKEKDKNIESEHESVFLASQCYSEKQFKESKDLLKYAFNKINKRNINSQEIIDKNKNLMLYTTLMLGKIYTMQYIHAKHEDSVKKAHEYLIKALKIDSNCLYAAFLLNLIYLLKNKLEDVLKICDIIDYDAKKERAHRKIVSFNRIVKGLALLFNKKPKDALEYVRKSGDPGAISVFNKILLPQQSTNNRNND</sequence>
<evidence type="ECO:0000313" key="2">
    <source>
        <dbReference type="Proteomes" id="UP000003163"/>
    </source>
</evidence>
<gene>
    <name evidence="1" type="ORF">EDEG_00901</name>
</gene>
<accession>J9DBW3</accession>
<dbReference type="InParanoid" id="J9DBW3"/>
<reference evidence="1 2" key="1">
    <citation type="submission" date="2011-08" db="EMBL/GenBank/DDBJ databases">
        <authorList>
            <person name="Liu Z.J."/>
            <person name="Shi F.L."/>
            <person name="Lu J.Q."/>
            <person name="Li M."/>
            <person name="Wang Z.L."/>
        </authorList>
    </citation>
    <scope>NUCLEOTIDE SEQUENCE [LARGE SCALE GENOMIC DNA]</scope>
    <source>
        <strain evidence="1 2">USNM 41457</strain>
    </source>
</reference>
<reference evidence="2" key="2">
    <citation type="submission" date="2015-07" db="EMBL/GenBank/DDBJ databases">
        <title>Contrasting host-pathogen interactions and genome evolution in two generalist and specialist microsporidian pathogens of mosquitoes.</title>
        <authorList>
            <consortium name="The Broad Institute Genomics Platform"/>
            <consortium name="The Broad Institute Genome Sequencing Center for Infectious Disease"/>
            <person name="Cuomo C.A."/>
            <person name="Sanscrainte N.D."/>
            <person name="Goldberg J.M."/>
            <person name="Heiman D."/>
            <person name="Young S."/>
            <person name="Zeng Q."/>
            <person name="Becnel J.J."/>
            <person name="Birren B.W."/>
        </authorList>
    </citation>
    <scope>NUCLEOTIDE SEQUENCE [LARGE SCALE GENOMIC DNA]</scope>
    <source>
        <strain evidence="2">USNM 41457</strain>
    </source>
</reference>
<dbReference type="AlphaFoldDB" id="J9DBW3"/>
<dbReference type="HOGENOM" id="CLU_313989_0_0_1"/>
<keyword evidence="2" id="KW-1185">Reference proteome</keyword>
<comment type="caution">
    <text evidence="1">The sequence shown here is derived from an EMBL/GenBank/DDBJ whole genome shotgun (WGS) entry which is preliminary data.</text>
</comment>
<dbReference type="EMBL" id="AFBI03000011">
    <property type="protein sequence ID" value="EJW04984.1"/>
    <property type="molecule type" value="Genomic_DNA"/>
</dbReference>
<evidence type="ECO:0000313" key="1">
    <source>
        <dbReference type="EMBL" id="EJW04984.1"/>
    </source>
</evidence>
<organism evidence="1 2">
    <name type="scientific">Edhazardia aedis (strain USNM 41457)</name>
    <name type="common">Microsporidian parasite</name>
    <dbReference type="NCBI Taxonomy" id="1003232"/>
    <lineage>
        <taxon>Eukaryota</taxon>
        <taxon>Fungi</taxon>
        <taxon>Fungi incertae sedis</taxon>
        <taxon>Microsporidia</taxon>
        <taxon>Edhazardia</taxon>
    </lineage>
</organism>
<protein>
    <submittedName>
        <fullName evidence="1">Uncharacterized protein</fullName>
    </submittedName>
</protein>
<name>J9DBW3_EDHAE</name>
<dbReference type="VEuPathDB" id="MicrosporidiaDB:EDEG_00901"/>
<proteinExistence type="predicted"/>